<dbReference type="Pfam" id="PF01694">
    <property type="entry name" value="Rhomboid"/>
    <property type="match status" value="1"/>
</dbReference>
<keyword evidence="2 5" id="KW-0812">Transmembrane</keyword>
<evidence type="ECO:0000256" key="5">
    <source>
        <dbReference type="SAM" id="Phobius"/>
    </source>
</evidence>
<feature type="transmembrane region" description="Helical" evidence="5">
    <location>
        <begin position="175"/>
        <end position="198"/>
    </location>
</feature>
<dbReference type="EMBL" id="MJIC01000010">
    <property type="protein sequence ID" value="OFI35389.1"/>
    <property type="molecule type" value="Genomic_DNA"/>
</dbReference>
<gene>
    <name evidence="7" type="ORF">BFC17_17480</name>
</gene>
<evidence type="ECO:0000256" key="4">
    <source>
        <dbReference type="ARBA" id="ARBA00023136"/>
    </source>
</evidence>
<sequence>MIVALPVKPQFSLGPLILAVVCIALYLVGEPATDLLAYDRYALESMETWRLISGNLVHTNGYHLLLNLVGLLLLWALHGEHYRPITFLKIFVWCSLGTSLSIYLFSPQLIWYVGLSGALHGIFVWGACMDILNKMRSGWLLLGGLVVKIVLEQTQGSSAEVASLIDASVAIDAHLYGAICGALLFLLMWLFTLAADFFSARRKA</sequence>
<reference evidence="7 8" key="1">
    <citation type="submission" date="2016-09" db="EMBL/GenBank/DDBJ databases">
        <title>Alteromonas lipolytica, a new species isolated from sea water.</title>
        <authorList>
            <person name="Wu Y.-H."/>
            <person name="Cheng H."/>
            <person name="Xu X.-W."/>
        </authorList>
    </citation>
    <scope>NUCLEOTIDE SEQUENCE [LARGE SCALE GENOMIC DNA]</scope>
    <source>
        <strain evidence="7 8">JW12</strain>
    </source>
</reference>
<evidence type="ECO:0000313" key="7">
    <source>
        <dbReference type="EMBL" id="OFI35389.1"/>
    </source>
</evidence>
<dbReference type="GO" id="GO:0016020">
    <property type="term" value="C:membrane"/>
    <property type="evidence" value="ECO:0007669"/>
    <property type="project" value="UniProtKB-SubCell"/>
</dbReference>
<dbReference type="Proteomes" id="UP000176037">
    <property type="component" value="Unassembled WGS sequence"/>
</dbReference>
<dbReference type="InterPro" id="IPR023826">
    <property type="entry name" value="Rhom-like_SP_proteobac"/>
</dbReference>
<organism evidence="7 8">
    <name type="scientific">Alteromonas lipolytica</name>
    <dbReference type="NCBI Taxonomy" id="1856405"/>
    <lineage>
        <taxon>Bacteria</taxon>
        <taxon>Pseudomonadati</taxon>
        <taxon>Pseudomonadota</taxon>
        <taxon>Gammaproteobacteria</taxon>
        <taxon>Alteromonadales</taxon>
        <taxon>Alteromonadaceae</taxon>
        <taxon>Alteromonas/Salinimonas group</taxon>
        <taxon>Alteromonas</taxon>
    </lineage>
</organism>
<feature type="transmembrane region" description="Helical" evidence="5">
    <location>
        <begin position="85"/>
        <end position="104"/>
    </location>
</feature>
<dbReference type="InterPro" id="IPR022764">
    <property type="entry name" value="Peptidase_S54_rhomboid_dom"/>
</dbReference>
<accession>A0A1E8FHK1</accession>
<evidence type="ECO:0000313" key="8">
    <source>
        <dbReference type="Proteomes" id="UP000176037"/>
    </source>
</evidence>
<feature type="transmembrane region" description="Helical" evidence="5">
    <location>
        <begin position="61"/>
        <end position="78"/>
    </location>
</feature>
<evidence type="ECO:0000256" key="3">
    <source>
        <dbReference type="ARBA" id="ARBA00022989"/>
    </source>
</evidence>
<feature type="transmembrane region" description="Helical" evidence="5">
    <location>
        <begin position="12"/>
        <end position="29"/>
    </location>
</feature>
<name>A0A1E8FHK1_9ALTE</name>
<evidence type="ECO:0000256" key="2">
    <source>
        <dbReference type="ARBA" id="ARBA00022692"/>
    </source>
</evidence>
<feature type="domain" description="Peptidase S54 rhomboid" evidence="6">
    <location>
        <begin position="47"/>
        <end position="188"/>
    </location>
</feature>
<evidence type="ECO:0000256" key="1">
    <source>
        <dbReference type="ARBA" id="ARBA00004141"/>
    </source>
</evidence>
<keyword evidence="3 5" id="KW-1133">Transmembrane helix</keyword>
<dbReference type="AlphaFoldDB" id="A0A1E8FHK1"/>
<dbReference type="InterPro" id="IPR035952">
    <property type="entry name" value="Rhomboid-like_sf"/>
</dbReference>
<dbReference type="PANTHER" id="PTHR43731:SF16">
    <property type="entry name" value="RHOMBOSORTASE"/>
    <property type="match status" value="1"/>
</dbReference>
<dbReference type="InterPro" id="IPR050925">
    <property type="entry name" value="Rhomboid_protease_S54"/>
</dbReference>
<comment type="subcellular location">
    <subcellularLocation>
        <location evidence="1">Membrane</location>
        <topology evidence="1">Multi-pass membrane protein</topology>
    </subcellularLocation>
</comment>
<evidence type="ECO:0000259" key="6">
    <source>
        <dbReference type="Pfam" id="PF01694"/>
    </source>
</evidence>
<comment type="caution">
    <text evidence="7">The sequence shown here is derived from an EMBL/GenBank/DDBJ whole genome shotgun (WGS) entry which is preliminary data.</text>
</comment>
<protein>
    <submittedName>
        <fullName evidence="7">Rhombosortase</fullName>
    </submittedName>
</protein>
<dbReference type="Gene3D" id="1.20.1540.10">
    <property type="entry name" value="Rhomboid-like"/>
    <property type="match status" value="1"/>
</dbReference>
<dbReference type="GO" id="GO:0004252">
    <property type="term" value="F:serine-type endopeptidase activity"/>
    <property type="evidence" value="ECO:0007669"/>
    <property type="project" value="InterPro"/>
</dbReference>
<dbReference type="NCBIfam" id="TIGR03902">
    <property type="entry name" value="rhom_GG_sort"/>
    <property type="match status" value="1"/>
</dbReference>
<keyword evidence="8" id="KW-1185">Reference proteome</keyword>
<proteinExistence type="predicted"/>
<keyword evidence="4 5" id="KW-0472">Membrane</keyword>
<dbReference type="STRING" id="1856405.BFC17_17480"/>
<dbReference type="PANTHER" id="PTHR43731">
    <property type="entry name" value="RHOMBOID PROTEASE"/>
    <property type="match status" value="1"/>
</dbReference>
<dbReference type="SUPFAM" id="SSF144091">
    <property type="entry name" value="Rhomboid-like"/>
    <property type="match status" value="1"/>
</dbReference>